<name>B6K034_SCHJY</name>
<dbReference type="InterPro" id="IPR018937">
    <property type="entry name" value="MMgT"/>
</dbReference>
<evidence type="ECO:0000256" key="5">
    <source>
        <dbReference type="ARBA" id="ARBA00023136"/>
    </source>
</evidence>
<dbReference type="GeneID" id="7048373"/>
<accession>B6K034</accession>
<dbReference type="OrthoDB" id="44756at2759"/>
<feature type="signal peptide" evidence="6">
    <location>
        <begin position="1"/>
        <end position="23"/>
    </location>
</feature>
<proteinExistence type="inferred from homology"/>
<evidence type="ECO:0000313" key="7">
    <source>
        <dbReference type="EMBL" id="EEB06184.1"/>
    </source>
</evidence>
<sequence length="106" mass="11853">MVSKSAKTLLLLAFGSLLHSAYSAYEAVWKTQGVSRNNLPFDIVAECLLSTAAIVVITVLSSDELKPISLHKASHLEPDSAFLSYRPNFLDIRKRREQYKATLEEK</sequence>
<comment type="subcellular location">
    <subcellularLocation>
        <location evidence="1">Endomembrane system</location>
        <topology evidence="1">Multi-pass membrane protein</topology>
    </subcellularLocation>
</comment>
<dbReference type="JaponicusDB" id="SJAG_01223">
    <property type="gene designation" value="emc5"/>
</dbReference>
<evidence type="ECO:0000256" key="2">
    <source>
        <dbReference type="ARBA" id="ARBA00006109"/>
    </source>
</evidence>
<dbReference type="HOGENOM" id="CLU_2224736_0_0_1"/>
<evidence type="ECO:0000313" key="8">
    <source>
        <dbReference type="JaponicusDB" id="SJAG_01223"/>
    </source>
</evidence>
<keyword evidence="3" id="KW-0812">Transmembrane</keyword>
<protein>
    <submittedName>
        <fullName evidence="7">Protein involved in protein folding in the ER</fullName>
    </submittedName>
</protein>
<dbReference type="Pfam" id="PF10270">
    <property type="entry name" value="MMgT"/>
    <property type="match status" value="1"/>
</dbReference>
<dbReference type="GO" id="GO:0012505">
    <property type="term" value="C:endomembrane system"/>
    <property type="evidence" value="ECO:0007669"/>
    <property type="project" value="UniProtKB-SubCell"/>
</dbReference>
<reference evidence="7 9" key="1">
    <citation type="journal article" date="2011" name="Science">
        <title>Comparative functional genomics of the fission yeasts.</title>
        <authorList>
            <person name="Rhind N."/>
            <person name="Chen Z."/>
            <person name="Yassour M."/>
            <person name="Thompson D.A."/>
            <person name="Haas B.J."/>
            <person name="Habib N."/>
            <person name="Wapinski I."/>
            <person name="Roy S."/>
            <person name="Lin M.F."/>
            <person name="Heiman D.I."/>
            <person name="Young S.K."/>
            <person name="Furuya K."/>
            <person name="Guo Y."/>
            <person name="Pidoux A."/>
            <person name="Chen H.M."/>
            <person name="Robbertse B."/>
            <person name="Goldberg J.M."/>
            <person name="Aoki K."/>
            <person name="Bayne E.H."/>
            <person name="Berlin A.M."/>
            <person name="Desjardins C.A."/>
            <person name="Dobbs E."/>
            <person name="Dukaj L."/>
            <person name="Fan L."/>
            <person name="FitzGerald M.G."/>
            <person name="French C."/>
            <person name="Gujja S."/>
            <person name="Hansen K."/>
            <person name="Keifenheim D."/>
            <person name="Levin J.Z."/>
            <person name="Mosher R.A."/>
            <person name="Mueller C.A."/>
            <person name="Pfiffner J."/>
            <person name="Priest M."/>
            <person name="Russ C."/>
            <person name="Smialowska A."/>
            <person name="Swoboda P."/>
            <person name="Sykes S.M."/>
            <person name="Vaughn M."/>
            <person name="Vengrova S."/>
            <person name="Yoder R."/>
            <person name="Zeng Q."/>
            <person name="Allshire R."/>
            <person name="Baulcombe D."/>
            <person name="Birren B.W."/>
            <person name="Brown W."/>
            <person name="Ekwall K."/>
            <person name="Kellis M."/>
            <person name="Leatherwood J."/>
            <person name="Levin H."/>
            <person name="Margalit H."/>
            <person name="Martienssen R."/>
            <person name="Nieduszynski C.A."/>
            <person name="Spatafora J.W."/>
            <person name="Friedman N."/>
            <person name="Dalgaard J.Z."/>
            <person name="Baumann P."/>
            <person name="Niki H."/>
            <person name="Regev A."/>
            <person name="Nusbaum C."/>
        </authorList>
    </citation>
    <scope>NUCLEOTIDE SEQUENCE [LARGE SCALE GENOMIC DNA]</scope>
    <source>
        <strain evidence="9">yFS275 / FY16936</strain>
    </source>
</reference>
<dbReference type="STRING" id="402676.B6K034"/>
<dbReference type="Proteomes" id="UP000001744">
    <property type="component" value="Unassembled WGS sequence"/>
</dbReference>
<evidence type="ECO:0000256" key="6">
    <source>
        <dbReference type="SAM" id="SignalP"/>
    </source>
</evidence>
<dbReference type="VEuPathDB" id="FungiDB:SJAG_01223"/>
<dbReference type="AlphaFoldDB" id="B6K034"/>
<evidence type="ECO:0000256" key="1">
    <source>
        <dbReference type="ARBA" id="ARBA00004127"/>
    </source>
</evidence>
<evidence type="ECO:0000256" key="4">
    <source>
        <dbReference type="ARBA" id="ARBA00022989"/>
    </source>
</evidence>
<evidence type="ECO:0000256" key="3">
    <source>
        <dbReference type="ARBA" id="ARBA00022692"/>
    </source>
</evidence>
<organism evidence="7 9">
    <name type="scientific">Schizosaccharomyces japonicus (strain yFS275 / FY16936)</name>
    <name type="common">Fission yeast</name>
    <dbReference type="NCBI Taxonomy" id="402676"/>
    <lineage>
        <taxon>Eukaryota</taxon>
        <taxon>Fungi</taxon>
        <taxon>Dikarya</taxon>
        <taxon>Ascomycota</taxon>
        <taxon>Taphrinomycotina</taxon>
        <taxon>Schizosaccharomycetes</taxon>
        <taxon>Schizosaccharomycetales</taxon>
        <taxon>Schizosaccharomycetaceae</taxon>
        <taxon>Schizosaccharomyces</taxon>
    </lineage>
</organism>
<dbReference type="RefSeq" id="XP_002172477.1">
    <property type="nucleotide sequence ID" value="XM_002172441.2"/>
</dbReference>
<keyword evidence="4" id="KW-1133">Transmembrane helix</keyword>
<evidence type="ECO:0000313" key="9">
    <source>
        <dbReference type="Proteomes" id="UP000001744"/>
    </source>
</evidence>
<keyword evidence="6" id="KW-0732">Signal</keyword>
<gene>
    <name evidence="8" type="primary">emc5</name>
    <name evidence="7" type="ORF">SJAG_01223</name>
</gene>
<dbReference type="eggNOG" id="ENOG502R2CA">
    <property type="taxonomic scope" value="Eukaryota"/>
</dbReference>
<feature type="chain" id="PRO_5002847414" evidence="6">
    <location>
        <begin position="24"/>
        <end position="106"/>
    </location>
</feature>
<keyword evidence="5" id="KW-0472">Membrane</keyword>
<keyword evidence="9" id="KW-1185">Reference proteome</keyword>
<dbReference type="EMBL" id="KE651168">
    <property type="protein sequence ID" value="EEB06184.1"/>
    <property type="molecule type" value="Genomic_DNA"/>
</dbReference>
<comment type="similarity">
    <text evidence="2">Belongs to the membrane magnesium transporter (TC 1.A.67) family.</text>
</comment>